<feature type="compositionally biased region" description="Polar residues" evidence="1">
    <location>
        <begin position="80"/>
        <end position="90"/>
    </location>
</feature>
<gene>
    <name evidence="2" type="ORF">KP509_13G031200</name>
</gene>
<name>A0A8T2TES7_CERRI</name>
<evidence type="ECO:0000313" key="2">
    <source>
        <dbReference type="EMBL" id="KAH7420938.1"/>
    </source>
</evidence>
<evidence type="ECO:0000313" key="3">
    <source>
        <dbReference type="Proteomes" id="UP000825935"/>
    </source>
</evidence>
<dbReference type="EMBL" id="CM035418">
    <property type="protein sequence ID" value="KAH7420938.1"/>
    <property type="molecule type" value="Genomic_DNA"/>
</dbReference>
<dbReference type="AlphaFoldDB" id="A0A8T2TES7"/>
<keyword evidence="3" id="KW-1185">Reference proteome</keyword>
<evidence type="ECO:0000256" key="1">
    <source>
        <dbReference type="SAM" id="MobiDB-lite"/>
    </source>
</evidence>
<feature type="region of interest" description="Disordered" evidence="1">
    <location>
        <begin position="76"/>
        <end position="129"/>
    </location>
</feature>
<comment type="caution">
    <text evidence="2">The sequence shown here is derived from an EMBL/GenBank/DDBJ whole genome shotgun (WGS) entry which is preliminary data.</text>
</comment>
<sequence length="362" mass="39840">MAHCWDDYLWKAHKAIAIDPWTDHLQLLDVLVLDEDDTYSGLRGYLPSWFLPRRRAHSSRSASFVRAGSMQSLAMRKNIDTSNSVNNNESASKDANTDTKPPPSVASDGSNGAGTTIVNHSTDTSSSQVDKVAVDKQLDLTIISLDMPDLETTIKSSSSFLASFAVASPTGQFDISRSRNISVNVSGVKSRRVDIDALLDLVTPRRFSLSSHSTSSTINPPAWQPDIFLPRLRWSPSRGQTLWIVVEIIHANKISVQGERKAELKKEAEVKAVPGTQDVNASLQGSVDRSGLWRVTAPGEKSTFPLACRLQRLDYDAYGNLVCGINREISRCHSSRHHPKPAKAQSFTVSQHCVARSFSLSR</sequence>
<reference evidence="2" key="1">
    <citation type="submission" date="2021-08" db="EMBL/GenBank/DDBJ databases">
        <title>WGS assembly of Ceratopteris richardii.</title>
        <authorList>
            <person name="Marchant D.B."/>
            <person name="Chen G."/>
            <person name="Jenkins J."/>
            <person name="Shu S."/>
            <person name="Leebens-Mack J."/>
            <person name="Grimwood J."/>
            <person name="Schmutz J."/>
            <person name="Soltis P."/>
            <person name="Soltis D."/>
            <person name="Chen Z.-H."/>
        </authorList>
    </citation>
    <scope>NUCLEOTIDE SEQUENCE</scope>
    <source>
        <strain evidence="2">Whitten #5841</strain>
        <tissue evidence="2">Leaf</tissue>
    </source>
</reference>
<feature type="compositionally biased region" description="Polar residues" evidence="1">
    <location>
        <begin position="107"/>
        <end position="129"/>
    </location>
</feature>
<dbReference type="OrthoDB" id="1990204at2759"/>
<proteinExistence type="predicted"/>
<organism evidence="2 3">
    <name type="scientific">Ceratopteris richardii</name>
    <name type="common">Triangle waterfern</name>
    <dbReference type="NCBI Taxonomy" id="49495"/>
    <lineage>
        <taxon>Eukaryota</taxon>
        <taxon>Viridiplantae</taxon>
        <taxon>Streptophyta</taxon>
        <taxon>Embryophyta</taxon>
        <taxon>Tracheophyta</taxon>
        <taxon>Polypodiopsida</taxon>
        <taxon>Polypodiidae</taxon>
        <taxon>Polypodiales</taxon>
        <taxon>Pteridineae</taxon>
        <taxon>Pteridaceae</taxon>
        <taxon>Parkerioideae</taxon>
        <taxon>Ceratopteris</taxon>
    </lineage>
</organism>
<accession>A0A8T2TES7</accession>
<dbReference type="Proteomes" id="UP000825935">
    <property type="component" value="Chromosome 13"/>
</dbReference>
<protein>
    <submittedName>
        <fullName evidence="2">Uncharacterized protein</fullName>
    </submittedName>
</protein>